<evidence type="ECO:0000313" key="2">
    <source>
        <dbReference type="Proteomes" id="UP000198211"/>
    </source>
</evidence>
<name>A0A225WIE6_9STRA</name>
<proteinExistence type="predicted"/>
<keyword evidence="2" id="KW-1185">Reference proteome</keyword>
<dbReference type="EMBL" id="NBNE01000827">
    <property type="protein sequence ID" value="OWZ17018.1"/>
    <property type="molecule type" value="Genomic_DNA"/>
</dbReference>
<reference evidence="2" key="1">
    <citation type="submission" date="2017-03" db="EMBL/GenBank/DDBJ databases">
        <title>Phytopthora megakarya and P. palmivora, two closely related causual agents of cacao black pod achieved similar genome size and gene model numbers by different mechanisms.</title>
        <authorList>
            <person name="Ali S."/>
            <person name="Shao J."/>
            <person name="Larry D.J."/>
            <person name="Kronmiller B."/>
            <person name="Shen D."/>
            <person name="Strem M.D."/>
            <person name="Melnick R.L."/>
            <person name="Guiltinan M.J."/>
            <person name="Tyler B.M."/>
            <person name="Meinhardt L.W."/>
            <person name="Bailey B.A."/>
        </authorList>
    </citation>
    <scope>NUCLEOTIDE SEQUENCE [LARGE SCALE GENOMIC DNA]</scope>
    <source>
        <strain evidence="2">zdho120</strain>
    </source>
</reference>
<dbReference type="AlphaFoldDB" id="A0A225WIE6"/>
<accession>A0A225WIE6</accession>
<dbReference type="OrthoDB" id="117059at2759"/>
<evidence type="ECO:0000313" key="1">
    <source>
        <dbReference type="EMBL" id="OWZ17018.1"/>
    </source>
</evidence>
<sequence>MPGFTVDSDGDLEMSIPQPIFEWERYVEKMRHRCNTTGETFENVVATVKGFLKPKTLRNLPTYVLKNPVASVTDADIMTVVQTRSRTLKNEFVPDVTSLFRQKLKMNLSIDDCDARVFRYYEDFNVIMEDNGLQGLIGSENTTETGYRSRMKARCRLLFENLRPPVLKAQISRLIDFERRDFK</sequence>
<dbReference type="Proteomes" id="UP000198211">
    <property type="component" value="Unassembled WGS sequence"/>
</dbReference>
<comment type="caution">
    <text evidence="1">The sequence shown here is derived from an EMBL/GenBank/DDBJ whole genome shotgun (WGS) entry which is preliminary data.</text>
</comment>
<organism evidence="1 2">
    <name type="scientific">Phytophthora megakarya</name>
    <dbReference type="NCBI Taxonomy" id="4795"/>
    <lineage>
        <taxon>Eukaryota</taxon>
        <taxon>Sar</taxon>
        <taxon>Stramenopiles</taxon>
        <taxon>Oomycota</taxon>
        <taxon>Peronosporomycetes</taxon>
        <taxon>Peronosporales</taxon>
        <taxon>Peronosporaceae</taxon>
        <taxon>Phytophthora</taxon>
    </lineage>
</organism>
<gene>
    <name evidence="1" type="ORF">PHMEG_0009103</name>
</gene>
<protein>
    <submittedName>
        <fullName evidence="1">Uncharacterized protein</fullName>
    </submittedName>
</protein>